<organism evidence="9 10">
    <name type="scientific">Fusarium poae</name>
    <dbReference type="NCBI Taxonomy" id="36050"/>
    <lineage>
        <taxon>Eukaryota</taxon>
        <taxon>Fungi</taxon>
        <taxon>Dikarya</taxon>
        <taxon>Ascomycota</taxon>
        <taxon>Pezizomycotina</taxon>
        <taxon>Sordariomycetes</taxon>
        <taxon>Hypocreomycetidae</taxon>
        <taxon>Hypocreales</taxon>
        <taxon>Nectriaceae</taxon>
        <taxon>Fusarium</taxon>
    </lineage>
</organism>
<feature type="transmembrane region" description="Helical" evidence="7">
    <location>
        <begin position="179"/>
        <end position="201"/>
    </location>
</feature>
<feature type="region of interest" description="Disordered" evidence="6">
    <location>
        <begin position="368"/>
        <end position="420"/>
    </location>
</feature>
<dbReference type="PANTHER" id="PTHR33048">
    <property type="entry name" value="PTH11-LIKE INTEGRAL MEMBRANE PROTEIN (AFU_ORTHOLOGUE AFUA_5G11245)"/>
    <property type="match status" value="1"/>
</dbReference>
<feature type="transmembrane region" description="Helical" evidence="7">
    <location>
        <begin position="50"/>
        <end position="71"/>
    </location>
</feature>
<proteinExistence type="inferred from homology"/>
<dbReference type="Pfam" id="PF20684">
    <property type="entry name" value="Fung_rhodopsin"/>
    <property type="match status" value="1"/>
</dbReference>
<dbReference type="AlphaFoldDB" id="A0A1B8AD52"/>
<keyword evidence="4 7" id="KW-0472">Membrane</keyword>
<comment type="subcellular location">
    <subcellularLocation>
        <location evidence="1">Membrane</location>
        <topology evidence="1">Multi-pass membrane protein</topology>
    </subcellularLocation>
</comment>
<evidence type="ECO:0000256" key="6">
    <source>
        <dbReference type="SAM" id="MobiDB-lite"/>
    </source>
</evidence>
<dbReference type="InterPro" id="IPR052337">
    <property type="entry name" value="SAT4-like"/>
</dbReference>
<feature type="region of interest" description="Disordered" evidence="6">
    <location>
        <begin position="319"/>
        <end position="356"/>
    </location>
</feature>
<gene>
    <name evidence="9" type="ORF">FPOA_10113</name>
</gene>
<evidence type="ECO:0000256" key="2">
    <source>
        <dbReference type="ARBA" id="ARBA00022692"/>
    </source>
</evidence>
<dbReference type="OMA" id="MLWSVKM"/>
<keyword evidence="3 7" id="KW-1133">Transmembrane helix</keyword>
<evidence type="ECO:0000256" key="5">
    <source>
        <dbReference type="ARBA" id="ARBA00038359"/>
    </source>
</evidence>
<dbReference type="GO" id="GO:0016020">
    <property type="term" value="C:membrane"/>
    <property type="evidence" value="ECO:0007669"/>
    <property type="project" value="UniProtKB-SubCell"/>
</dbReference>
<evidence type="ECO:0000259" key="8">
    <source>
        <dbReference type="Pfam" id="PF20684"/>
    </source>
</evidence>
<feature type="compositionally biased region" description="Basic and acidic residues" evidence="6">
    <location>
        <begin position="390"/>
        <end position="420"/>
    </location>
</feature>
<evidence type="ECO:0000256" key="1">
    <source>
        <dbReference type="ARBA" id="ARBA00004141"/>
    </source>
</evidence>
<evidence type="ECO:0000256" key="7">
    <source>
        <dbReference type="SAM" id="Phobius"/>
    </source>
</evidence>
<comment type="similarity">
    <text evidence="5">Belongs to the SAT4 family.</text>
</comment>
<feature type="transmembrane region" description="Helical" evidence="7">
    <location>
        <begin position="213"/>
        <end position="231"/>
    </location>
</feature>
<evidence type="ECO:0000256" key="4">
    <source>
        <dbReference type="ARBA" id="ARBA00023136"/>
    </source>
</evidence>
<name>A0A1B8AD52_FUSPO</name>
<feature type="transmembrane region" description="Helical" evidence="7">
    <location>
        <begin position="15"/>
        <end position="38"/>
    </location>
</feature>
<dbReference type="Proteomes" id="UP000091967">
    <property type="component" value="Unassembled WGS sequence"/>
</dbReference>
<sequence length="420" mass="46794">MATNKNIDLDEENGIALVATATTLLALSWISVGLRTYTRVWLMKGQQLDDWLMLVAQIIFTVSCSFILEGVEKGIGKHNDAFQSDEIKVQALMWQALATATYILDMMFIKLSIGVFLLRLSVKKVYNWIIWISLAIITIWSLVLWFWNLFQCDPVEMQWDFRIQDGTCVSADQIVSAAYAISVMTVLSDWLYALLPIPMLWSVKMTKQAKATVIVILGLGIFASVATLVRLRFLADLTDTEDILFAGTDAMVWTLIEPGVAIIASSLATIRPLLRTMKIRGFESTDHTYGTGHSGVGKTNPNRHNAGVMVMPGFGPNDVSLTNVPPHRHDRPYPDDTYILPPRRPADGPLSPGQSSLAKSEILVLQSNISPPQTPPETQMYPSPSGSFDQIHDLEAQSQDLERNDIRGKGDDRSVIRYPR</sequence>
<evidence type="ECO:0000313" key="10">
    <source>
        <dbReference type="Proteomes" id="UP000091967"/>
    </source>
</evidence>
<feature type="transmembrane region" description="Helical" evidence="7">
    <location>
        <begin position="251"/>
        <end position="270"/>
    </location>
</feature>
<comment type="caution">
    <text evidence="9">The sequence shown here is derived from an EMBL/GenBank/DDBJ whole genome shotgun (WGS) entry which is preliminary data.</text>
</comment>
<dbReference type="STRING" id="36050.A0A1B8AD52"/>
<feature type="transmembrane region" description="Helical" evidence="7">
    <location>
        <begin position="125"/>
        <end position="147"/>
    </location>
</feature>
<dbReference type="InterPro" id="IPR049326">
    <property type="entry name" value="Rhodopsin_dom_fungi"/>
</dbReference>
<feature type="compositionally biased region" description="Polar residues" evidence="6">
    <location>
        <begin position="368"/>
        <end position="388"/>
    </location>
</feature>
<keyword evidence="10" id="KW-1185">Reference proteome</keyword>
<keyword evidence="2 7" id="KW-0812">Transmembrane</keyword>
<accession>A0A1B8AD52</accession>
<reference evidence="9 10" key="1">
    <citation type="submission" date="2016-06" db="EMBL/GenBank/DDBJ databases">
        <title>Living apart together: crosstalk between the core and supernumerary genomes in a fungal plant pathogen.</title>
        <authorList>
            <person name="Vanheule A."/>
            <person name="Audenaert K."/>
            <person name="Warris S."/>
            <person name="Van De Geest H."/>
            <person name="Schijlen E."/>
            <person name="Hofte M."/>
            <person name="De Saeger S."/>
            <person name="Haesaert G."/>
            <person name="Waalwijk C."/>
            <person name="Van Der Lee T."/>
        </authorList>
    </citation>
    <scope>NUCLEOTIDE SEQUENCE [LARGE SCALE GENOMIC DNA]</scope>
    <source>
        <strain evidence="9 10">2516</strain>
    </source>
</reference>
<dbReference type="EMBL" id="LYXU01000004">
    <property type="protein sequence ID" value="OBS18386.1"/>
    <property type="molecule type" value="Genomic_DNA"/>
</dbReference>
<evidence type="ECO:0000313" key="9">
    <source>
        <dbReference type="EMBL" id="OBS18386.1"/>
    </source>
</evidence>
<feature type="domain" description="Rhodopsin" evidence="8">
    <location>
        <begin position="34"/>
        <end position="275"/>
    </location>
</feature>
<protein>
    <recommendedName>
        <fullName evidence="8">Rhodopsin domain-containing protein</fullName>
    </recommendedName>
</protein>
<dbReference type="PANTHER" id="PTHR33048:SF96">
    <property type="entry name" value="INTEGRAL MEMBRANE PROTEIN"/>
    <property type="match status" value="1"/>
</dbReference>
<feature type="transmembrane region" description="Helical" evidence="7">
    <location>
        <begin position="91"/>
        <end position="118"/>
    </location>
</feature>
<evidence type="ECO:0000256" key="3">
    <source>
        <dbReference type="ARBA" id="ARBA00022989"/>
    </source>
</evidence>